<evidence type="ECO:0000256" key="6">
    <source>
        <dbReference type="ARBA" id="ARBA00022833"/>
    </source>
</evidence>
<feature type="domain" description="Peptidase M43 pregnancy-associated plasma-A" evidence="10">
    <location>
        <begin position="213"/>
        <end position="298"/>
    </location>
</feature>
<comment type="similarity">
    <text evidence="1">Belongs to the peptidase M43B family.</text>
</comment>
<keyword evidence="12" id="KW-1185">Reference proteome</keyword>
<keyword evidence="5" id="KW-0378">Hydrolase</keyword>
<reference evidence="11" key="1">
    <citation type="submission" date="2021-03" db="EMBL/GenBank/DDBJ databases">
        <title>Description of Psychrosphaera ytuae sp. nov. isolated from deep sea sediment of South China Sea.</title>
        <authorList>
            <person name="Zhang J."/>
            <person name="Xu X.-D."/>
        </authorList>
    </citation>
    <scope>NUCLEOTIDE SEQUENCE</scope>
    <source>
        <strain evidence="11">MTZ26</strain>
    </source>
</reference>
<dbReference type="Gene3D" id="3.40.390.10">
    <property type="entry name" value="Collagenase (Catalytic Domain)"/>
    <property type="match status" value="1"/>
</dbReference>
<evidence type="ECO:0000256" key="1">
    <source>
        <dbReference type="ARBA" id="ARBA00008721"/>
    </source>
</evidence>
<evidence type="ECO:0000313" key="12">
    <source>
        <dbReference type="Proteomes" id="UP000682739"/>
    </source>
</evidence>
<keyword evidence="3" id="KW-0479">Metal-binding</keyword>
<evidence type="ECO:0000313" key="11">
    <source>
        <dbReference type="EMBL" id="QTH63279.1"/>
    </source>
</evidence>
<dbReference type="InterPro" id="IPR024079">
    <property type="entry name" value="MetalloPept_cat_dom_sf"/>
</dbReference>
<feature type="signal peptide" evidence="9">
    <location>
        <begin position="1"/>
        <end position="25"/>
    </location>
</feature>
<dbReference type="KEGG" id="psym:J1N51_11105"/>
<keyword evidence="4 9" id="KW-0732">Signal</keyword>
<evidence type="ECO:0000256" key="3">
    <source>
        <dbReference type="ARBA" id="ARBA00022723"/>
    </source>
</evidence>
<sequence length="308" mass="32596">MNNSVKFILSLAASVLALSSNPSFAANEKAYEKANHNSKLLRCGTPHPSAREAELKEAHFKQLRTAKRGKPGGGDGGGSDQPRAAGSVVIDVYFHVITDTSGNGALSSQDINAQMNVLNDAYQNTPFTFNLVSTQTVANNAWYTAGYGSQAEAQMKSALRQGDASDLNFYTIKAGDGLLGWATFPSDYASNPLNDGVVVLVDSLPGGSAAPYNQGDTGTHEVGHWLGLYHTFQGGCSGSGDYVADTPAEKSPAYGCPVGRDSCTKGKNAAGLDPISNFMDYTDDACMYEFSFGQAVRADNQAITYRNL</sequence>
<dbReference type="SUPFAM" id="SSF55486">
    <property type="entry name" value="Metalloproteases ('zincins'), catalytic domain"/>
    <property type="match status" value="1"/>
</dbReference>
<keyword evidence="6" id="KW-0862">Zinc</keyword>
<accession>A0A975DAN9</accession>
<dbReference type="Pfam" id="PF05572">
    <property type="entry name" value="Peptidase_M43"/>
    <property type="match status" value="1"/>
</dbReference>
<proteinExistence type="inferred from homology"/>
<evidence type="ECO:0000256" key="2">
    <source>
        <dbReference type="ARBA" id="ARBA00022670"/>
    </source>
</evidence>
<dbReference type="AlphaFoldDB" id="A0A975DAN9"/>
<keyword evidence="8" id="KW-1015">Disulfide bond</keyword>
<dbReference type="Proteomes" id="UP000682739">
    <property type="component" value="Chromosome"/>
</dbReference>
<name>A0A975DAN9_9GAMM</name>
<keyword evidence="7 11" id="KW-0482">Metalloprotease</keyword>
<evidence type="ECO:0000256" key="8">
    <source>
        <dbReference type="ARBA" id="ARBA00023157"/>
    </source>
</evidence>
<dbReference type="PANTHER" id="PTHR47466:SF1">
    <property type="entry name" value="METALLOPROTEASE MEP1 (AFU_ORTHOLOGUE AFUA_1G07730)-RELATED"/>
    <property type="match status" value="1"/>
</dbReference>
<evidence type="ECO:0000256" key="9">
    <source>
        <dbReference type="SAM" id="SignalP"/>
    </source>
</evidence>
<evidence type="ECO:0000256" key="5">
    <source>
        <dbReference type="ARBA" id="ARBA00022801"/>
    </source>
</evidence>
<evidence type="ECO:0000259" key="10">
    <source>
        <dbReference type="Pfam" id="PF05572"/>
    </source>
</evidence>
<dbReference type="CDD" id="cd04275">
    <property type="entry name" value="ZnMc_pappalysin_like"/>
    <property type="match status" value="1"/>
</dbReference>
<evidence type="ECO:0000256" key="4">
    <source>
        <dbReference type="ARBA" id="ARBA00022729"/>
    </source>
</evidence>
<evidence type="ECO:0000256" key="7">
    <source>
        <dbReference type="ARBA" id="ARBA00023049"/>
    </source>
</evidence>
<dbReference type="PROSITE" id="PS00018">
    <property type="entry name" value="EF_HAND_1"/>
    <property type="match status" value="1"/>
</dbReference>
<dbReference type="GO" id="GO:0046872">
    <property type="term" value="F:metal ion binding"/>
    <property type="evidence" value="ECO:0007669"/>
    <property type="project" value="UniProtKB-KW"/>
</dbReference>
<dbReference type="GO" id="GO:0006508">
    <property type="term" value="P:proteolysis"/>
    <property type="evidence" value="ECO:0007669"/>
    <property type="project" value="UniProtKB-KW"/>
</dbReference>
<dbReference type="PANTHER" id="PTHR47466">
    <property type="match status" value="1"/>
</dbReference>
<dbReference type="RefSeq" id="WP_208831336.1">
    <property type="nucleotide sequence ID" value="NZ_CP072110.1"/>
</dbReference>
<dbReference type="InterPro" id="IPR018247">
    <property type="entry name" value="EF_Hand_1_Ca_BS"/>
</dbReference>
<gene>
    <name evidence="11" type="ORF">J1N51_11105</name>
</gene>
<dbReference type="EMBL" id="CP072110">
    <property type="protein sequence ID" value="QTH63279.1"/>
    <property type="molecule type" value="Genomic_DNA"/>
</dbReference>
<dbReference type="InterPro" id="IPR008754">
    <property type="entry name" value="Peptidase_M43"/>
</dbReference>
<dbReference type="GO" id="GO:0008237">
    <property type="term" value="F:metallopeptidase activity"/>
    <property type="evidence" value="ECO:0007669"/>
    <property type="project" value="UniProtKB-KW"/>
</dbReference>
<keyword evidence="2" id="KW-0645">Protease</keyword>
<feature type="chain" id="PRO_5038023359" evidence="9">
    <location>
        <begin position="26"/>
        <end position="308"/>
    </location>
</feature>
<protein>
    <submittedName>
        <fullName evidence="11">Zinc metalloprotease</fullName>
    </submittedName>
</protein>
<organism evidence="11 12">
    <name type="scientific">Psychrosphaera ytuae</name>
    <dbReference type="NCBI Taxonomy" id="2820710"/>
    <lineage>
        <taxon>Bacteria</taxon>
        <taxon>Pseudomonadati</taxon>
        <taxon>Pseudomonadota</taxon>
        <taxon>Gammaproteobacteria</taxon>
        <taxon>Alteromonadales</taxon>
        <taxon>Pseudoalteromonadaceae</taxon>
        <taxon>Psychrosphaera</taxon>
    </lineage>
</organism>